<reference evidence="1 2" key="1">
    <citation type="journal article" date="2007" name="Nature">
        <title>Evolution of genes and genomes on the Drosophila phylogeny.</title>
        <authorList>
            <consortium name="Drosophila 12 Genomes Consortium"/>
            <person name="Clark A.G."/>
            <person name="Eisen M.B."/>
            <person name="Smith D.R."/>
            <person name="Bergman C.M."/>
            <person name="Oliver B."/>
            <person name="Markow T.A."/>
            <person name="Kaufman T.C."/>
            <person name="Kellis M."/>
            <person name="Gelbart W."/>
            <person name="Iyer V.N."/>
            <person name="Pollard D.A."/>
            <person name="Sackton T.B."/>
            <person name="Larracuente A.M."/>
            <person name="Singh N.D."/>
            <person name="Abad J.P."/>
            <person name="Abt D.N."/>
            <person name="Adryan B."/>
            <person name="Aguade M."/>
            <person name="Akashi H."/>
            <person name="Anderson W.W."/>
            <person name="Aquadro C.F."/>
            <person name="Ardell D.H."/>
            <person name="Arguello R."/>
            <person name="Artieri C.G."/>
            <person name="Barbash D.A."/>
            <person name="Barker D."/>
            <person name="Barsanti P."/>
            <person name="Batterham P."/>
            <person name="Batzoglou S."/>
            <person name="Begun D."/>
            <person name="Bhutkar A."/>
            <person name="Blanco E."/>
            <person name="Bosak S.A."/>
            <person name="Bradley R.K."/>
            <person name="Brand A.D."/>
            <person name="Brent M.R."/>
            <person name="Brooks A.N."/>
            <person name="Brown R.H."/>
            <person name="Butlin R.K."/>
            <person name="Caggese C."/>
            <person name="Calvi B.R."/>
            <person name="Bernardo de Carvalho A."/>
            <person name="Caspi A."/>
            <person name="Castrezana S."/>
            <person name="Celniker S.E."/>
            <person name="Chang J.L."/>
            <person name="Chapple C."/>
            <person name="Chatterji S."/>
            <person name="Chinwalla A."/>
            <person name="Civetta A."/>
            <person name="Clifton S.W."/>
            <person name="Comeron J.M."/>
            <person name="Costello J.C."/>
            <person name="Coyne J.A."/>
            <person name="Daub J."/>
            <person name="David R.G."/>
            <person name="Delcher A.L."/>
            <person name="Delehaunty K."/>
            <person name="Do C.B."/>
            <person name="Ebling H."/>
            <person name="Edwards K."/>
            <person name="Eickbush T."/>
            <person name="Evans J.D."/>
            <person name="Filipski A."/>
            <person name="Findeiss S."/>
            <person name="Freyhult E."/>
            <person name="Fulton L."/>
            <person name="Fulton R."/>
            <person name="Garcia A.C."/>
            <person name="Gardiner A."/>
            <person name="Garfield D.A."/>
            <person name="Garvin B.E."/>
            <person name="Gibson G."/>
            <person name="Gilbert D."/>
            <person name="Gnerre S."/>
            <person name="Godfrey J."/>
            <person name="Good R."/>
            <person name="Gotea V."/>
            <person name="Gravely B."/>
            <person name="Greenberg A.J."/>
            <person name="Griffiths-Jones S."/>
            <person name="Gross S."/>
            <person name="Guigo R."/>
            <person name="Gustafson E.A."/>
            <person name="Haerty W."/>
            <person name="Hahn M.W."/>
            <person name="Halligan D.L."/>
            <person name="Halpern A.L."/>
            <person name="Halter G.M."/>
            <person name="Han M.V."/>
            <person name="Heger A."/>
            <person name="Hillier L."/>
            <person name="Hinrichs A.S."/>
            <person name="Holmes I."/>
            <person name="Hoskins R.A."/>
            <person name="Hubisz M.J."/>
            <person name="Hultmark D."/>
            <person name="Huntley M.A."/>
            <person name="Jaffe D.B."/>
            <person name="Jagadeeshan S."/>
            <person name="Jeck W.R."/>
            <person name="Johnson J."/>
            <person name="Jones C.D."/>
            <person name="Jordan W.C."/>
            <person name="Karpen G.H."/>
            <person name="Kataoka E."/>
            <person name="Keightley P.D."/>
            <person name="Kheradpour P."/>
            <person name="Kirkness E.F."/>
            <person name="Koerich L.B."/>
            <person name="Kristiansen K."/>
            <person name="Kudrna D."/>
            <person name="Kulathinal R.J."/>
            <person name="Kumar S."/>
            <person name="Kwok R."/>
            <person name="Lander E."/>
            <person name="Langley C.H."/>
            <person name="Lapoint R."/>
            <person name="Lazzaro B.P."/>
            <person name="Lee S.J."/>
            <person name="Levesque L."/>
            <person name="Li R."/>
            <person name="Lin C.F."/>
            <person name="Lin M.F."/>
            <person name="Lindblad-Toh K."/>
            <person name="Llopart A."/>
            <person name="Long M."/>
            <person name="Low L."/>
            <person name="Lozovsky E."/>
            <person name="Lu J."/>
            <person name="Luo M."/>
            <person name="Machado C.A."/>
            <person name="Makalowski W."/>
            <person name="Marzo M."/>
            <person name="Matsuda M."/>
            <person name="Matzkin L."/>
            <person name="McAllister B."/>
            <person name="McBride C.S."/>
            <person name="McKernan B."/>
            <person name="McKernan K."/>
            <person name="Mendez-Lago M."/>
            <person name="Minx P."/>
            <person name="Mollenhauer M.U."/>
            <person name="Montooth K."/>
            <person name="Mount S.M."/>
            <person name="Mu X."/>
            <person name="Myers E."/>
            <person name="Negre B."/>
            <person name="Newfeld S."/>
            <person name="Nielsen R."/>
            <person name="Noor M.A."/>
            <person name="O'Grady P."/>
            <person name="Pachter L."/>
            <person name="Papaceit M."/>
            <person name="Parisi M.J."/>
            <person name="Parisi M."/>
            <person name="Parts L."/>
            <person name="Pedersen J.S."/>
            <person name="Pesole G."/>
            <person name="Phillippy A.M."/>
            <person name="Ponting C.P."/>
            <person name="Pop M."/>
            <person name="Porcelli D."/>
            <person name="Powell J.R."/>
            <person name="Prohaska S."/>
            <person name="Pruitt K."/>
            <person name="Puig M."/>
            <person name="Quesneville H."/>
            <person name="Ram K.R."/>
            <person name="Rand D."/>
            <person name="Rasmussen M.D."/>
            <person name="Reed L.K."/>
            <person name="Reenan R."/>
            <person name="Reily A."/>
            <person name="Remington K.A."/>
            <person name="Rieger T.T."/>
            <person name="Ritchie M.G."/>
            <person name="Robin C."/>
            <person name="Rogers Y.H."/>
            <person name="Rohde C."/>
            <person name="Rozas J."/>
            <person name="Rubenfield M.J."/>
            <person name="Ruiz A."/>
            <person name="Russo S."/>
            <person name="Salzberg S.L."/>
            <person name="Sanchez-Gracia A."/>
            <person name="Saranga D.J."/>
            <person name="Sato H."/>
            <person name="Schaeffer S.W."/>
            <person name="Schatz M.C."/>
            <person name="Schlenke T."/>
            <person name="Schwartz R."/>
            <person name="Segarra C."/>
            <person name="Singh R.S."/>
            <person name="Sirot L."/>
            <person name="Sirota M."/>
            <person name="Sisneros N.B."/>
            <person name="Smith C.D."/>
            <person name="Smith T.F."/>
            <person name="Spieth J."/>
            <person name="Stage D.E."/>
            <person name="Stark A."/>
            <person name="Stephan W."/>
            <person name="Strausberg R.L."/>
            <person name="Strempel S."/>
            <person name="Sturgill D."/>
            <person name="Sutton G."/>
            <person name="Sutton G.G."/>
            <person name="Tao W."/>
            <person name="Teichmann S."/>
            <person name="Tobari Y.N."/>
            <person name="Tomimura Y."/>
            <person name="Tsolas J.M."/>
            <person name="Valente V.L."/>
            <person name="Venter E."/>
            <person name="Venter J.C."/>
            <person name="Vicario S."/>
            <person name="Vieira F.G."/>
            <person name="Vilella A.J."/>
            <person name="Villasante A."/>
            <person name="Walenz B."/>
            <person name="Wang J."/>
            <person name="Wasserman M."/>
            <person name="Watts T."/>
            <person name="Wilson D."/>
            <person name="Wilson R.K."/>
            <person name="Wing R.A."/>
            <person name="Wolfner M.F."/>
            <person name="Wong A."/>
            <person name="Wong G.K."/>
            <person name="Wu C.I."/>
            <person name="Wu G."/>
            <person name="Yamamoto D."/>
            <person name="Yang H.P."/>
            <person name="Yang S.P."/>
            <person name="Yorke J.A."/>
            <person name="Yoshida K."/>
            <person name="Zdobnov E."/>
            <person name="Zhang P."/>
            <person name="Zhang Y."/>
            <person name="Zimin A.V."/>
            <person name="Baldwin J."/>
            <person name="Abdouelleil A."/>
            <person name="Abdulkadir J."/>
            <person name="Abebe A."/>
            <person name="Abera B."/>
            <person name="Abreu J."/>
            <person name="Acer S.C."/>
            <person name="Aftuck L."/>
            <person name="Alexander A."/>
            <person name="An P."/>
            <person name="Anderson E."/>
            <person name="Anderson S."/>
            <person name="Arachi H."/>
            <person name="Azer M."/>
            <person name="Bachantsang P."/>
            <person name="Barry A."/>
            <person name="Bayul T."/>
            <person name="Berlin A."/>
            <person name="Bessette D."/>
            <person name="Bloom T."/>
            <person name="Blye J."/>
            <person name="Boguslavskiy L."/>
            <person name="Bonnet C."/>
            <person name="Boukhgalter B."/>
            <person name="Bourzgui I."/>
            <person name="Brown A."/>
            <person name="Cahill P."/>
            <person name="Channer S."/>
            <person name="Cheshatsang Y."/>
            <person name="Chuda L."/>
            <person name="Citroen M."/>
            <person name="Collymore A."/>
            <person name="Cooke P."/>
            <person name="Costello M."/>
            <person name="D'Aco K."/>
            <person name="Daza R."/>
            <person name="De Haan G."/>
            <person name="DeGray S."/>
            <person name="DeMaso C."/>
            <person name="Dhargay N."/>
            <person name="Dooley K."/>
            <person name="Dooley E."/>
            <person name="Doricent M."/>
            <person name="Dorje P."/>
            <person name="Dorjee K."/>
            <person name="Dupes A."/>
            <person name="Elong R."/>
            <person name="Falk J."/>
            <person name="Farina A."/>
            <person name="Faro S."/>
            <person name="Ferguson D."/>
            <person name="Fisher S."/>
            <person name="Foley C.D."/>
            <person name="Franke A."/>
            <person name="Friedrich D."/>
            <person name="Gadbois L."/>
            <person name="Gearin G."/>
            <person name="Gearin C.R."/>
            <person name="Giannoukos G."/>
            <person name="Goode T."/>
            <person name="Graham J."/>
            <person name="Grandbois E."/>
            <person name="Grewal S."/>
            <person name="Gyaltsen K."/>
            <person name="Hafez N."/>
            <person name="Hagos B."/>
            <person name="Hall J."/>
            <person name="Henson C."/>
            <person name="Hollinger A."/>
            <person name="Honan T."/>
            <person name="Huard M.D."/>
            <person name="Hughes L."/>
            <person name="Hurhula B."/>
            <person name="Husby M.E."/>
            <person name="Kamat A."/>
            <person name="Kanga B."/>
            <person name="Kashin S."/>
            <person name="Khazanovich D."/>
            <person name="Kisner P."/>
            <person name="Lance K."/>
            <person name="Lara M."/>
            <person name="Lee W."/>
            <person name="Lennon N."/>
            <person name="Letendre F."/>
            <person name="LeVine R."/>
            <person name="Lipovsky A."/>
            <person name="Liu X."/>
            <person name="Liu J."/>
            <person name="Liu S."/>
            <person name="Lokyitsang T."/>
            <person name="Lokyitsang Y."/>
            <person name="Lubonja R."/>
            <person name="Lui A."/>
            <person name="MacDonald P."/>
            <person name="Magnisalis V."/>
            <person name="Maru K."/>
            <person name="Matthews C."/>
            <person name="McCusker W."/>
            <person name="McDonough S."/>
            <person name="Mehta T."/>
            <person name="Meldrim J."/>
            <person name="Meneus L."/>
            <person name="Mihai O."/>
            <person name="Mihalev A."/>
            <person name="Mihova T."/>
            <person name="Mittelman R."/>
            <person name="Mlenga V."/>
            <person name="Montmayeur A."/>
            <person name="Mulrain L."/>
            <person name="Navidi A."/>
            <person name="Naylor J."/>
            <person name="Negash T."/>
            <person name="Nguyen T."/>
            <person name="Nguyen N."/>
            <person name="Nicol R."/>
            <person name="Norbu C."/>
            <person name="Norbu N."/>
            <person name="Novod N."/>
            <person name="O'Neill B."/>
            <person name="Osman S."/>
            <person name="Markiewicz E."/>
            <person name="Oyono O.L."/>
            <person name="Patti C."/>
            <person name="Phunkhang P."/>
            <person name="Pierre F."/>
            <person name="Priest M."/>
            <person name="Raghuraman S."/>
            <person name="Rege F."/>
            <person name="Reyes R."/>
            <person name="Rise C."/>
            <person name="Rogov P."/>
            <person name="Ross K."/>
            <person name="Ryan E."/>
            <person name="Settipalli S."/>
            <person name="Shea T."/>
            <person name="Sherpa N."/>
            <person name="Shi L."/>
            <person name="Shih D."/>
            <person name="Sparrow T."/>
            <person name="Spaulding J."/>
            <person name="Stalker J."/>
            <person name="Stange-Thomann N."/>
            <person name="Stavropoulos S."/>
            <person name="Stone C."/>
            <person name="Strader C."/>
            <person name="Tesfaye S."/>
            <person name="Thomson T."/>
            <person name="Thoulutsang Y."/>
            <person name="Thoulutsang D."/>
            <person name="Topham K."/>
            <person name="Topping I."/>
            <person name="Tsamla T."/>
            <person name="Vassiliev H."/>
            <person name="Vo A."/>
            <person name="Wangchuk T."/>
            <person name="Wangdi T."/>
            <person name="Weiand M."/>
            <person name="Wilkinson J."/>
            <person name="Wilson A."/>
            <person name="Yadav S."/>
            <person name="Young G."/>
            <person name="Yu Q."/>
            <person name="Zembek L."/>
            <person name="Zhong D."/>
            <person name="Zimmer A."/>
            <person name="Zwirko Z."/>
            <person name="Jaffe D.B."/>
            <person name="Alvarez P."/>
            <person name="Brockman W."/>
            <person name="Butler J."/>
            <person name="Chin C."/>
            <person name="Gnerre S."/>
            <person name="Grabherr M."/>
            <person name="Kleber M."/>
            <person name="Mauceli E."/>
            <person name="MacCallum I."/>
        </authorList>
    </citation>
    <scope>NUCLEOTIDE SEQUENCE [LARGE SCALE GENOMIC DNA]</scope>
    <source>
        <strain evidence="2">Rob3c / Tucson 14021-0248.25</strain>
    </source>
</reference>
<dbReference type="Proteomes" id="UP000001292">
    <property type="component" value="Unassembled WGS sequence"/>
</dbReference>
<protein>
    <submittedName>
        <fullName evidence="1">GM13536</fullName>
    </submittedName>
</protein>
<dbReference type="SUPFAM" id="SSF54768">
    <property type="entry name" value="dsRNA-binding domain-like"/>
    <property type="match status" value="1"/>
</dbReference>
<accession>B4IMF4</accession>
<evidence type="ECO:0000313" key="1">
    <source>
        <dbReference type="EMBL" id="EDW46092.1"/>
    </source>
</evidence>
<dbReference type="STRING" id="7238.B4IMF4"/>
<dbReference type="AlphaFoldDB" id="B4IMF4"/>
<sequence length="92" mass="10108">MGITVDNQKFHAPGRSKKIARRNVAVKVCNSLFGTNFAYDDTAKDTNSNRRLQLPTATHLANTPLLTASNQKIASLTSNAQLKEFLLGEEAY</sequence>
<name>B4IMF4_DROSE</name>
<dbReference type="EMBL" id="CH480992">
    <property type="protein sequence ID" value="EDW46092.1"/>
    <property type="molecule type" value="Genomic_DNA"/>
</dbReference>
<keyword evidence="2" id="KW-1185">Reference proteome</keyword>
<evidence type="ECO:0000313" key="2">
    <source>
        <dbReference type="Proteomes" id="UP000001292"/>
    </source>
</evidence>
<dbReference type="HOGENOM" id="CLU_2415626_0_0_1"/>
<organism evidence="2">
    <name type="scientific">Drosophila sechellia</name>
    <name type="common">Fruit fly</name>
    <dbReference type="NCBI Taxonomy" id="7238"/>
    <lineage>
        <taxon>Eukaryota</taxon>
        <taxon>Metazoa</taxon>
        <taxon>Ecdysozoa</taxon>
        <taxon>Arthropoda</taxon>
        <taxon>Hexapoda</taxon>
        <taxon>Insecta</taxon>
        <taxon>Pterygota</taxon>
        <taxon>Neoptera</taxon>
        <taxon>Endopterygota</taxon>
        <taxon>Diptera</taxon>
        <taxon>Brachycera</taxon>
        <taxon>Muscomorpha</taxon>
        <taxon>Ephydroidea</taxon>
        <taxon>Drosophilidae</taxon>
        <taxon>Drosophila</taxon>
        <taxon>Sophophora</taxon>
    </lineage>
</organism>
<proteinExistence type="predicted"/>
<gene>
    <name evidence="1" type="primary">Dsec\GM13536</name>
    <name evidence="1" type="ORF">Dsec_GM13536</name>
</gene>